<protein>
    <recommendedName>
        <fullName evidence="3">Tc1-like transposase DDE domain-containing protein</fullName>
    </recommendedName>
</protein>
<sequence>MSSYSVWWMSSHNIPVLDWVAQSPDLNPIENLWNHLDYQVRKRKPLPKSKQELINVVQEEWRKISLETVLLPMRVKAVIKAKGGHTKY</sequence>
<dbReference type="VEuPathDB" id="FungiDB:RhiirA1_337095"/>
<reference evidence="1 2" key="2">
    <citation type="submission" date="2017-10" db="EMBL/GenBank/DDBJ databases">
        <title>Genome analyses suggest a sexual origin of heterokaryosis in a supposedly ancient asexual fungus.</title>
        <authorList>
            <person name="Corradi N."/>
            <person name="Sedzielewska K."/>
            <person name="Noel J."/>
            <person name="Charron P."/>
            <person name="Farinelli L."/>
            <person name="Marton T."/>
            <person name="Kruger M."/>
            <person name="Pelin A."/>
            <person name="Brachmann A."/>
            <person name="Corradi N."/>
        </authorList>
    </citation>
    <scope>NUCLEOTIDE SEQUENCE [LARGE SCALE GENOMIC DNA]</scope>
    <source>
        <strain evidence="1 2">A1</strain>
    </source>
</reference>
<dbReference type="Proteomes" id="UP000232688">
    <property type="component" value="Unassembled WGS sequence"/>
</dbReference>
<gene>
    <name evidence="1" type="ORF">RhiirA1_337095</name>
</gene>
<accession>A0A2N0SA97</accession>
<organism evidence="1 2">
    <name type="scientific">Rhizophagus irregularis</name>
    <dbReference type="NCBI Taxonomy" id="588596"/>
    <lineage>
        <taxon>Eukaryota</taxon>
        <taxon>Fungi</taxon>
        <taxon>Fungi incertae sedis</taxon>
        <taxon>Mucoromycota</taxon>
        <taxon>Glomeromycotina</taxon>
        <taxon>Glomeromycetes</taxon>
        <taxon>Glomerales</taxon>
        <taxon>Glomeraceae</taxon>
        <taxon>Rhizophagus</taxon>
    </lineage>
</organism>
<dbReference type="Gene3D" id="3.30.420.10">
    <property type="entry name" value="Ribonuclease H-like superfamily/Ribonuclease H"/>
    <property type="match status" value="1"/>
</dbReference>
<dbReference type="AlphaFoldDB" id="A0A2N0SA97"/>
<comment type="caution">
    <text evidence="1">The sequence shown here is derived from an EMBL/GenBank/DDBJ whole genome shotgun (WGS) entry which is preliminary data.</text>
</comment>
<name>A0A2N0SA97_9GLOM</name>
<dbReference type="InterPro" id="IPR036397">
    <property type="entry name" value="RNaseH_sf"/>
</dbReference>
<proteinExistence type="predicted"/>
<evidence type="ECO:0000313" key="1">
    <source>
        <dbReference type="EMBL" id="PKC72477.1"/>
    </source>
</evidence>
<evidence type="ECO:0008006" key="3">
    <source>
        <dbReference type="Google" id="ProtNLM"/>
    </source>
</evidence>
<dbReference type="EMBL" id="LLXH01000124">
    <property type="protein sequence ID" value="PKC72477.1"/>
    <property type="molecule type" value="Genomic_DNA"/>
</dbReference>
<reference evidence="1 2" key="1">
    <citation type="submission" date="2017-10" db="EMBL/GenBank/DDBJ databases">
        <title>Extensive intraspecific genome diversity in a model arbuscular mycorrhizal fungus.</title>
        <authorList>
            <person name="Chen E.C.H."/>
            <person name="Morin E."/>
            <person name="Baudet D."/>
            <person name="Noel J."/>
            <person name="Ndikumana S."/>
            <person name="Charron P."/>
            <person name="St-Onge C."/>
            <person name="Giorgi J."/>
            <person name="Grigoriev I.V."/>
            <person name="Roux C."/>
            <person name="Martin F.M."/>
            <person name="Corradi N."/>
        </authorList>
    </citation>
    <scope>NUCLEOTIDE SEQUENCE [LARGE SCALE GENOMIC DNA]</scope>
    <source>
        <strain evidence="1 2">A1</strain>
    </source>
</reference>
<evidence type="ECO:0000313" key="2">
    <source>
        <dbReference type="Proteomes" id="UP000232688"/>
    </source>
</evidence>
<dbReference type="GO" id="GO:0003676">
    <property type="term" value="F:nucleic acid binding"/>
    <property type="evidence" value="ECO:0007669"/>
    <property type="project" value="InterPro"/>
</dbReference>